<evidence type="ECO:0000313" key="1">
    <source>
        <dbReference type="EMBL" id="SVC88318.1"/>
    </source>
</evidence>
<protein>
    <submittedName>
        <fullName evidence="1">Uncharacterized protein</fullName>
    </submittedName>
</protein>
<proteinExistence type="predicted"/>
<dbReference type="AlphaFoldDB" id="A0A382QTU0"/>
<sequence>CEELVGVTHTTECVTDLFSLVDVEWIIQ</sequence>
<dbReference type="EMBL" id="UINC01116520">
    <property type="protein sequence ID" value="SVC88318.1"/>
    <property type="molecule type" value="Genomic_DNA"/>
</dbReference>
<organism evidence="1">
    <name type="scientific">marine metagenome</name>
    <dbReference type="NCBI Taxonomy" id="408172"/>
    <lineage>
        <taxon>unclassified sequences</taxon>
        <taxon>metagenomes</taxon>
        <taxon>ecological metagenomes</taxon>
    </lineage>
</organism>
<accession>A0A382QTU0</accession>
<reference evidence="1" key="1">
    <citation type="submission" date="2018-05" db="EMBL/GenBank/DDBJ databases">
        <authorList>
            <person name="Lanie J.A."/>
            <person name="Ng W.-L."/>
            <person name="Kazmierczak K.M."/>
            <person name="Andrzejewski T.M."/>
            <person name="Davidsen T.M."/>
            <person name="Wayne K.J."/>
            <person name="Tettelin H."/>
            <person name="Glass J.I."/>
            <person name="Rusch D."/>
            <person name="Podicherti R."/>
            <person name="Tsui H.-C.T."/>
            <person name="Winkler M.E."/>
        </authorList>
    </citation>
    <scope>NUCLEOTIDE SEQUENCE</scope>
</reference>
<feature type="non-terminal residue" evidence="1">
    <location>
        <position position="1"/>
    </location>
</feature>
<gene>
    <name evidence="1" type="ORF">METZ01_LOCUS341172</name>
</gene>
<name>A0A382QTU0_9ZZZZ</name>